<dbReference type="Proteomes" id="UP001595453">
    <property type="component" value="Unassembled WGS sequence"/>
</dbReference>
<dbReference type="SUPFAM" id="SSF55298">
    <property type="entry name" value="YjgF-like"/>
    <property type="match status" value="1"/>
</dbReference>
<comment type="caution">
    <text evidence="1">The sequence shown here is derived from an EMBL/GenBank/DDBJ whole genome shotgun (WGS) entry which is preliminary data.</text>
</comment>
<organism evidence="1 2">
    <name type="scientific">Pseudoalteromonas fenneropenaei</name>
    <dbReference type="NCBI Taxonomy" id="1737459"/>
    <lineage>
        <taxon>Bacteria</taxon>
        <taxon>Pseudomonadati</taxon>
        <taxon>Pseudomonadota</taxon>
        <taxon>Gammaproteobacteria</taxon>
        <taxon>Alteromonadales</taxon>
        <taxon>Pseudoalteromonadaceae</taxon>
        <taxon>Pseudoalteromonas</taxon>
    </lineage>
</organism>
<dbReference type="Pfam" id="PF01042">
    <property type="entry name" value="Ribonuc_L-PSP"/>
    <property type="match status" value="1"/>
</dbReference>
<dbReference type="PANTHER" id="PTHR43857:SF1">
    <property type="entry name" value="YJGH FAMILY PROTEIN"/>
    <property type="match status" value="1"/>
</dbReference>
<dbReference type="CDD" id="cd06154">
    <property type="entry name" value="YjgF_YER057c_UK114_like_6"/>
    <property type="match status" value="1"/>
</dbReference>
<protein>
    <submittedName>
        <fullName evidence="1">RidA family protein</fullName>
    </submittedName>
</protein>
<accession>A0ABV7CK19</accession>
<dbReference type="EMBL" id="JBHRSD010000017">
    <property type="protein sequence ID" value="MFC3032916.1"/>
    <property type="molecule type" value="Genomic_DNA"/>
</dbReference>
<proteinExistence type="predicted"/>
<dbReference type="InterPro" id="IPR035959">
    <property type="entry name" value="RutC-like_sf"/>
</dbReference>
<keyword evidence="2" id="KW-1185">Reference proteome</keyword>
<reference evidence="2" key="1">
    <citation type="journal article" date="2019" name="Int. J. Syst. Evol. Microbiol.">
        <title>The Global Catalogue of Microorganisms (GCM) 10K type strain sequencing project: providing services to taxonomists for standard genome sequencing and annotation.</title>
        <authorList>
            <consortium name="The Broad Institute Genomics Platform"/>
            <consortium name="The Broad Institute Genome Sequencing Center for Infectious Disease"/>
            <person name="Wu L."/>
            <person name="Ma J."/>
        </authorList>
    </citation>
    <scope>NUCLEOTIDE SEQUENCE [LARGE SCALE GENOMIC DNA]</scope>
    <source>
        <strain evidence="2">KCTC 42730</strain>
    </source>
</reference>
<sequence length="123" mass="13335">MSSGSPLEAPIGFSRACRVGNHIAIAGTAPIKDGQTAYPGDVYLQTRHCLEISMKALADAGGQAKDVVRTRIMLTDIKRWEEAAKAHGEFFADIRPVCTFVEVSGFINPEWLVETEVDAIATE</sequence>
<evidence type="ECO:0000313" key="1">
    <source>
        <dbReference type="EMBL" id="MFC3032916.1"/>
    </source>
</evidence>
<dbReference type="RefSeq" id="WP_377123882.1">
    <property type="nucleotide sequence ID" value="NZ_JBHRSD010000017.1"/>
</dbReference>
<dbReference type="PANTHER" id="PTHR43857">
    <property type="entry name" value="BLR7761 PROTEIN"/>
    <property type="match status" value="1"/>
</dbReference>
<name>A0ABV7CK19_9GAMM</name>
<gene>
    <name evidence="1" type="ORF">ACFOEE_10325</name>
</gene>
<dbReference type="Gene3D" id="3.30.1330.40">
    <property type="entry name" value="RutC-like"/>
    <property type="match status" value="1"/>
</dbReference>
<evidence type="ECO:0000313" key="2">
    <source>
        <dbReference type="Proteomes" id="UP001595453"/>
    </source>
</evidence>
<dbReference type="InterPro" id="IPR006175">
    <property type="entry name" value="YjgF/YER057c/UK114"/>
</dbReference>